<evidence type="ECO:0000313" key="1">
    <source>
        <dbReference type="EMBL" id="MFC0674900.1"/>
    </source>
</evidence>
<dbReference type="Proteomes" id="UP001589793">
    <property type="component" value="Unassembled WGS sequence"/>
</dbReference>
<keyword evidence="2" id="KW-1185">Reference proteome</keyword>
<accession>A0ABV6RD31</accession>
<reference evidence="1 2" key="1">
    <citation type="submission" date="2024-09" db="EMBL/GenBank/DDBJ databases">
        <authorList>
            <person name="Sun Q."/>
            <person name="Mori K."/>
        </authorList>
    </citation>
    <scope>NUCLEOTIDE SEQUENCE [LARGE SCALE GENOMIC DNA]</scope>
    <source>
        <strain evidence="1 2">CICC 10874</strain>
    </source>
</reference>
<protein>
    <recommendedName>
        <fullName evidence="3">Rieske domain-containing protein</fullName>
    </recommendedName>
</protein>
<sequence>MKVIDHRSGTWFLLERDAELLLDVNCTHHGFGYSVLIALNLAERRSYLRRGPDALDEIACAVDRSAPAARRTGSRYRDRDLTSLYGREVSQAVSDWWAHAG</sequence>
<name>A0ABV6RD31_9MICO</name>
<dbReference type="RefSeq" id="WP_376981420.1">
    <property type="nucleotide sequence ID" value="NZ_JBHLSV010000016.1"/>
</dbReference>
<evidence type="ECO:0008006" key="3">
    <source>
        <dbReference type="Google" id="ProtNLM"/>
    </source>
</evidence>
<gene>
    <name evidence="1" type="ORF">ACFFF6_13110</name>
</gene>
<organism evidence="1 2">
    <name type="scientific">Brachybacterium hainanense</name>
    <dbReference type="NCBI Taxonomy" id="1541174"/>
    <lineage>
        <taxon>Bacteria</taxon>
        <taxon>Bacillati</taxon>
        <taxon>Actinomycetota</taxon>
        <taxon>Actinomycetes</taxon>
        <taxon>Micrococcales</taxon>
        <taxon>Dermabacteraceae</taxon>
        <taxon>Brachybacterium</taxon>
    </lineage>
</organism>
<proteinExistence type="predicted"/>
<dbReference type="EMBL" id="JBHLSV010000016">
    <property type="protein sequence ID" value="MFC0674900.1"/>
    <property type="molecule type" value="Genomic_DNA"/>
</dbReference>
<comment type="caution">
    <text evidence="1">The sequence shown here is derived from an EMBL/GenBank/DDBJ whole genome shotgun (WGS) entry which is preliminary data.</text>
</comment>
<evidence type="ECO:0000313" key="2">
    <source>
        <dbReference type="Proteomes" id="UP001589793"/>
    </source>
</evidence>